<dbReference type="Gene3D" id="3.10.180.10">
    <property type="entry name" value="2,3-Dihydroxybiphenyl 1,2-Dioxygenase, domain 1"/>
    <property type="match status" value="1"/>
</dbReference>
<proteinExistence type="predicted"/>
<dbReference type="PROSITE" id="PS51819">
    <property type="entry name" value="VOC"/>
    <property type="match status" value="1"/>
</dbReference>
<reference evidence="2 3" key="1">
    <citation type="submission" date="2018-06" db="EMBL/GenBank/DDBJ databases">
        <authorList>
            <consortium name="Pathogen Informatics"/>
            <person name="Doyle S."/>
        </authorList>
    </citation>
    <scope>NUCLEOTIDE SEQUENCE [LARGE SCALE GENOMIC DNA]</scope>
    <source>
        <strain evidence="2 3">NCTC11532</strain>
    </source>
</reference>
<accession>A0A378LVE2</accession>
<dbReference type="PANTHER" id="PTHR36113">
    <property type="entry name" value="LYASE, PUTATIVE-RELATED-RELATED"/>
    <property type="match status" value="1"/>
</dbReference>
<dbReference type="Proteomes" id="UP000255297">
    <property type="component" value="Unassembled WGS sequence"/>
</dbReference>
<dbReference type="GO" id="GO:0004364">
    <property type="term" value="F:glutathione transferase activity"/>
    <property type="evidence" value="ECO:0007669"/>
    <property type="project" value="UniProtKB-EC"/>
</dbReference>
<evidence type="ECO:0000313" key="3">
    <source>
        <dbReference type="Proteomes" id="UP000255297"/>
    </source>
</evidence>
<sequence>MSENTKPKMIGLRHIALRVNNLQECIDFYTKIIGMSLEQGTNDYAYLTSGDDNISLHQNNLVNFAKTQKLEHFGFAIRSPQDVDAWYKYIKQYSVHILGEPKTFGIGTRAFSVLDPSGNEVEFSYHLPIIFD</sequence>
<dbReference type="EMBL" id="UGPB01000001">
    <property type="protein sequence ID" value="STY29802.1"/>
    <property type="molecule type" value="Genomic_DNA"/>
</dbReference>
<dbReference type="AlphaFoldDB" id="A0A378LVE2"/>
<dbReference type="Pfam" id="PF00903">
    <property type="entry name" value="Glyoxalase"/>
    <property type="match status" value="1"/>
</dbReference>
<dbReference type="InterPro" id="IPR037523">
    <property type="entry name" value="VOC_core"/>
</dbReference>
<dbReference type="InterPro" id="IPR004360">
    <property type="entry name" value="Glyas_Fos-R_dOase_dom"/>
</dbReference>
<keyword evidence="3" id="KW-1185">Reference proteome</keyword>
<dbReference type="InterPro" id="IPR051332">
    <property type="entry name" value="Fosfomycin_Res_Enzymes"/>
</dbReference>
<dbReference type="SUPFAM" id="SSF54593">
    <property type="entry name" value="Glyoxalase/Bleomycin resistance protein/Dihydroxybiphenyl dioxygenase"/>
    <property type="match status" value="1"/>
</dbReference>
<name>A0A378LVE2_9GAMM</name>
<organism evidence="2 3">
    <name type="scientific">Legionella wadsworthii</name>
    <dbReference type="NCBI Taxonomy" id="28088"/>
    <lineage>
        <taxon>Bacteria</taxon>
        <taxon>Pseudomonadati</taxon>
        <taxon>Pseudomonadota</taxon>
        <taxon>Gammaproteobacteria</taxon>
        <taxon>Legionellales</taxon>
        <taxon>Legionellaceae</taxon>
        <taxon>Legionella</taxon>
    </lineage>
</organism>
<gene>
    <name evidence="2" type="primary">fosA</name>
    <name evidence="2" type="ORF">NCTC11532_02004</name>
</gene>
<keyword evidence="2" id="KW-0808">Transferase</keyword>
<protein>
    <submittedName>
        <fullName evidence="2">Glutathione transferase fosA</fullName>
        <ecNumber evidence="2">2.5.1.18</ecNumber>
    </submittedName>
</protein>
<dbReference type="CDD" id="cd06587">
    <property type="entry name" value="VOC"/>
    <property type="match status" value="1"/>
</dbReference>
<dbReference type="OrthoDB" id="9789841at2"/>
<evidence type="ECO:0000259" key="1">
    <source>
        <dbReference type="PROSITE" id="PS51819"/>
    </source>
</evidence>
<dbReference type="PANTHER" id="PTHR36113:SF1">
    <property type="entry name" value="GLYOXALASE_BLEOMYCIN RESISTANCE PROTEIN_DIOXYGENASE"/>
    <property type="match status" value="1"/>
</dbReference>
<evidence type="ECO:0000313" key="2">
    <source>
        <dbReference type="EMBL" id="STY29802.1"/>
    </source>
</evidence>
<feature type="domain" description="VOC" evidence="1">
    <location>
        <begin position="11"/>
        <end position="126"/>
    </location>
</feature>
<dbReference type="EC" id="2.5.1.18" evidence="2"/>
<dbReference type="InterPro" id="IPR029068">
    <property type="entry name" value="Glyas_Bleomycin-R_OHBP_Dase"/>
</dbReference>
<dbReference type="STRING" id="1122170.GCA_000701265_00482"/>
<dbReference type="RefSeq" id="WP_031564879.1">
    <property type="nucleotide sequence ID" value="NZ_CAAAIS010000001.1"/>
</dbReference>